<dbReference type="EMBL" id="JAHRHJ020000011">
    <property type="protein sequence ID" value="KAH9295203.1"/>
    <property type="molecule type" value="Genomic_DNA"/>
</dbReference>
<evidence type="ECO:0000313" key="2">
    <source>
        <dbReference type="Proteomes" id="UP000824469"/>
    </source>
</evidence>
<dbReference type="Proteomes" id="UP000824469">
    <property type="component" value="Unassembled WGS sequence"/>
</dbReference>
<feature type="non-terminal residue" evidence="1">
    <location>
        <position position="1"/>
    </location>
</feature>
<keyword evidence="2" id="KW-1185">Reference proteome</keyword>
<protein>
    <submittedName>
        <fullName evidence="1">Uncharacterized protein</fullName>
    </submittedName>
</protein>
<dbReference type="AlphaFoldDB" id="A0AA38CEN8"/>
<name>A0AA38CEN8_TAXCH</name>
<sequence length="59" mass="6416">IINTTSIGGTGESSEVYLGTSLVESQLDYPFFTTLIIKDRLVHNCMFDSGASCNVMPIE</sequence>
<reference evidence="1 2" key="1">
    <citation type="journal article" date="2021" name="Nat. Plants">
        <title>The Taxus genome provides insights into paclitaxel biosynthesis.</title>
        <authorList>
            <person name="Xiong X."/>
            <person name="Gou J."/>
            <person name="Liao Q."/>
            <person name="Li Y."/>
            <person name="Zhou Q."/>
            <person name="Bi G."/>
            <person name="Li C."/>
            <person name="Du R."/>
            <person name="Wang X."/>
            <person name="Sun T."/>
            <person name="Guo L."/>
            <person name="Liang H."/>
            <person name="Lu P."/>
            <person name="Wu Y."/>
            <person name="Zhang Z."/>
            <person name="Ro D.K."/>
            <person name="Shang Y."/>
            <person name="Huang S."/>
            <person name="Yan J."/>
        </authorList>
    </citation>
    <scope>NUCLEOTIDE SEQUENCE [LARGE SCALE GENOMIC DNA]</scope>
    <source>
        <strain evidence="1">Ta-2019</strain>
    </source>
</reference>
<gene>
    <name evidence="1" type="ORF">KI387_038791</name>
</gene>
<comment type="caution">
    <text evidence="1">The sequence shown here is derived from an EMBL/GenBank/DDBJ whole genome shotgun (WGS) entry which is preliminary data.</text>
</comment>
<feature type="non-terminal residue" evidence="1">
    <location>
        <position position="59"/>
    </location>
</feature>
<evidence type="ECO:0000313" key="1">
    <source>
        <dbReference type="EMBL" id="KAH9295203.1"/>
    </source>
</evidence>
<organism evidence="1 2">
    <name type="scientific">Taxus chinensis</name>
    <name type="common">Chinese yew</name>
    <name type="synonym">Taxus wallichiana var. chinensis</name>
    <dbReference type="NCBI Taxonomy" id="29808"/>
    <lineage>
        <taxon>Eukaryota</taxon>
        <taxon>Viridiplantae</taxon>
        <taxon>Streptophyta</taxon>
        <taxon>Embryophyta</taxon>
        <taxon>Tracheophyta</taxon>
        <taxon>Spermatophyta</taxon>
        <taxon>Pinopsida</taxon>
        <taxon>Pinidae</taxon>
        <taxon>Conifers II</taxon>
        <taxon>Cupressales</taxon>
        <taxon>Taxaceae</taxon>
        <taxon>Taxus</taxon>
    </lineage>
</organism>
<accession>A0AA38CEN8</accession>
<proteinExistence type="predicted"/>